<dbReference type="Proteomes" id="UP001218218">
    <property type="component" value="Unassembled WGS sequence"/>
</dbReference>
<organism evidence="1 2">
    <name type="scientific">Mycena albidolilacea</name>
    <dbReference type="NCBI Taxonomy" id="1033008"/>
    <lineage>
        <taxon>Eukaryota</taxon>
        <taxon>Fungi</taxon>
        <taxon>Dikarya</taxon>
        <taxon>Basidiomycota</taxon>
        <taxon>Agaricomycotina</taxon>
        <taxon>Agaricomycetes</taxon>
        <taxon>Agaricomycetidae</taxon>
        <taxon>Agaricales</taxon>
        <taxon>Marasmiineae</taxon>
        <taxon>Mycenaceae</taxon>
        <taxon>Mycena</taxon>
    </lineage>
</organism>
<dbReference type="AlphaFoldDB" id="A0AAD7EK98"/>
<name>A0AAD7EK98_9AGAR</name>
<gene>
    <name evidence="1" type="ORF">DFH08DRAFT_320111</name>
</gene>
<proteinExistence type="predicted"/>
<sequence length="308" mass="33635">MRCPRSPCPASPSGPSPSCVCSPTLAHHGVHHPRRAAAHAPAHGPAIPIPKMSNAIWLIKRIQRVLRGGAAPAGVDDEVLLAATRCLLGWEVLEIWYHNAIWRVSQCYGMWGACGARERGVGGNGVWAAMCATPCTFFRSGTTGCEVQGGRNVDCTWATMHGGMDAAVLSLVHVSLRLPPARLRPYFPASQERELRALGPRQRGGVGFKRVTLAWKSLDDGMSDGRKEARRVEVLHVGRKRALQTTTTTPIPSSAVWSATSAFCAMVSNSTAPKLMKHRSTQQNLFEHERTCCRLLIRSLFNHISFIF</sequence>
<evidence type="ECO:0000313" key="1">
    <source>
        <dbReference type="EMBL" id="KAJ7328478.1"/>
    </source>
</evidence>
<dbReference type="EMBL" id="JARIHO010000039">
    <property type="protein sequence ID" value="KAJ7328478.1"/>
    <property type="molecule type" value="Genomic_DNA"/>
</dbReference>
<protein>
    <submittedName>
        <fullName evidence="1">Uncharacterized protein</fullName>
    </submittedName>
</protein>
<reference evidence="1" key="1">
    <citation type="submission" date="2023-03" db="EMBL/GenBank/DDBJ databases">
        <title>Massive genome expansion in bonnet fungi (Mycena s.s.) driven by repeated elements and novel gene families across ecological guilds.</title>
        <authorList>
            <consortium name="Lawrence Berkeley National Laboratory"/>
            <person name="Harder C.B."/>
            <person name="Miyauchi S."/>
            <person name="Viragh M."/>
            <person name="Kuo A."/>
            <person name="Thoen E."/>
            <person name="Andreopoulos B."/>
            <person name="Lu D."/>
            <person name="Skrede I."/>
            <person name="Drula E."/>
            <person name="Henrissat B."/>
            <person name="Morin E."/>
            <person name="Kohler A."/>
            <person name="Barry K."/>
            <person name="LaButti K."/>
            <person name="Morin E."/>
            <person name="Salamov A."/>
            <person name="Lipzen A."/>
            <person name="Mereny Z."/>
            <person name="Hegedus B."/>
            <person name="Baldrian P."/>
            <person name="Stursova M."/>
            <person name="Weitz H."/>
            <person name="Taylor A."/>
            <person name="Grigoriev I.V."/>
            <person name="Nagy L.G."/>
            <person name="Martin F."/>
            <person name="Kauserud H."/>
        </authorList>
    </citation>
    <scope>NUCLEOTIDE SEQUENCE</scope>
    <source>
        <strain evidence="1">CBHHK002</strain>
    </source>
</reference>
<accession>A0AAD7EK98</accession>
<evidence type="ECO:0000313" key="2">
    <source>
        <dbReference type="Proteomes" id="UP001218218"/>
    </source>
</evidence>
<keyword evidence="2" id="KW-1185">Reference proteome</keyword>
<comment type="caution">
    <text evidence="1">The sequence shown here is derived from an EMBL/GenBank/DDBJ whole genome shotgun (WGS) entry which is preliminary data.</text>
</comment>